<evidence type="ECO:0000313" key="14">
    <source>
        <dbReference type="EMBL" id="HAS8540331.1"/>
    </source>
</evidence>
<feature type="transmembrane region" description="Helical" evidence="12">
    <location>
        <begin position="59"/>
        <end position="78"/>
    </location>
</feature>
<gene>
    <name evidence="14" type="ORF">I7730_11100</name>
</gene>
<dbReference type="PANTHER" id="PTHR11351">
    <property type="entry name" value="ACYL-COA DESATURASE"/>
    <property type="match status" value="1"/>
</dbReference>
<keyword evidence="7" id="KW-0560">Oxidoreductase</keyword>
<evidence type="ECO:0000256" key="8">
    <source>
        <dbReference type="ARBA" id="ARBA00023004"/>
    </source>
</evidence>
<feature type="transmembrane region" description="Helical" evidence="12">
    <location>
        <begin position="174"/>
        <end position="194"/>
    </location>
</feature>
<protein>
    <submittedName>
        <fullName evidence="14">Acyl-CoA desaturase</fullName>
    </submittedName>
</protein>
<name>A0A8H9MZP0_VIBVL</name>
<feature type="transmembrane region" description="Helical" evidence="12">
    <location>
        <begin position="26"/>
        <end position="47"/>
    </location>
</feature>
<comment type="caution">
    <text evidence="14">The sequence shown here is derived from an EMBL/GenBank/DDBJ whole genome shotgun (WGS) entry which is preliminary data.</text>
</comment>
<dbReference type="GO" id="GO:0016717">
    <property type="term" value="F:oxidoreductase activity, acting on paired donors, with oxidation of a pair of donors resulting in the reduction of molecular oxygen to two molecules of water"/>
    <property type="evidence" value="ECO:0007669"/>
    <property type="project" value="InterPro"/>
</dbReference>
<keyword evidence="6 12" id="KW-1133">Transmembrane helix</keyword>
<keyword evidence="9" id="KW-0443">Lipid metabolism</keyword>
<evidence type="ECO:0000256" key="3">
    <source>
        <dbReference type="ARBA" id="ARBA00022516"/>
    </source>
</evidence>
<comment type="similarity">
    <text evidence="2">Belongs to the fatty acid desaturase type 2 family.</text>
</comment>
<keyword evidence="3" id="KW-0444">Lipid biosynthesis</keyword>
<dbReference type="InterPro" id="IPR015876">
    <property type="entry name" value="Acyl-CoA_DS"/>
</dbReference>
<dbReference type="EMBL" id="DACRBY010000012">
    <property type="protein sequence ID" value="HAS8540331.1"/>
    <property type="molecule type" value="Genomic_DNA"/>
</dbReference>
<evidence type="ECO:0000256" key="10">
    <source>
        <dbReference type="ARBA" id="ARBA00023136"/>
    </source>
</evidence>
<keyword evidence="8" id="KW-0408">Iron</keyword>
<feature type="domain" description="Fatty acid desaturase" evidence="13">
    <location>
        <begin position="61"/>
        <end position="280"/>
    </location>
</feature>
<reference evidence="14" key="1">
    <citation type="journal article" date="2018" name="Genome Biol.">
        <title>SKESA: strategic k-mer extension for scrupulous assemblies.</title>
        <authorList>
            <person name="Souvorov A."/>
            <person name="Agarwala R."/>
            <person name="Lipman D.J."/>
        </authorList>
    </citation>
    <scope>NUCLEOTIDE SEQUENCE</scope>
    <source>
        <strain evidence="14">BCW_3452</strain>
    </source>
</reference>
<keyword evidence="10 12" id="KW-0472">Membrane</keyword>
<dbReference type="AlphaFoldDB" id="A0A8H9MZP0"/>
<evidence type="ECO:0000256" key="4">
    <source>
        <dbReference type="ARBA" id="ARBA00022692"/>
    </source>
</evidence>
<dbReference type="PANTHER" id="PTHR11351:SF31">
    <property type="entry name" value="DESATURASE 1, ISOFORM A-RELATED"/>
    <property type="match status" value="1"/>
</dbReference>
<evidence type="ECO:0000256" key="11">
    <source>
        <dbReference type="ARBA" id="ARBA00023160"/>
    </source>
</evidence>
<dbReference type="InterPro" id="IPR005804">
    <property type="entry name" value="FA_desaturase_dom"/>
</dbReference>
<evidence type="ECO:0000256" key="6">
    <source>
        <dbReference type="ARBA" id="ARBA00022989"/>
    </source>
</evidence>
<comment type="subcellular location">
    <subcellularLocation>
        <location evidence="1">Membrane</location>
        <topology evidence="1">Multi-pass membrane protein</topology>
    </subcellularLocation>
</comment>
<keyword evidence="5" id="KW-0276">Fatty acid metabolism</keyword>
<dbReference type="GO" id="GO:0016020">
    <property type="term" value="C:membrane"/>
    <property type="evidence" value="ECO:0007669"/>
    <property type="project" value="UniProtKB-SubCell"/>
</dbReference>
<dbReference type="Proteomes" id="UP000863257">
    <property type="component" value="Unassembled WGS sequence"/>
</dbReference>
<dbReference type="Pfam" id="PF00487">
    <property type="entry name" value="FA_desaturase"/>
    <property type="match status" value="1"/>
</dbReference>
<dbReference type="PRINTS" id="PR00075">
    <property type="entry name" value="FACDDSATRASE"/>
</dbReference>
<evidence type="ECO:0000256" key="2">
    <source>
        <dbReference type="ARBA" id="ARBA00008749"/>
    </source>
</evidence>
<dbReference type="CDD" id="cd03505">
    <property type="entry name" value="Delta9-FADS-like"/>
    <property type="match status" value="1"/>
</dbReference>
<reference evidence="14" key="2">
    <citation type="submission" date="2019-01" db="EMBL/GenBank/DDBJ databases">
        <authorList>
            <consortium name="NCBI Pathogen Detection Project"/>
        </authorList>
    </citation>
    <scope>NUCLEOTIDE SEQUENCE</scope>
    <source>
        <strain evidence="14">BCW_3452</strain>
    </source>
</reference>
<organism evidence="14">
    <name type="scientific">Vibrio vulnificus</name>
    <dbReference type="NCBI Taxonomy" id="672"/>
    <lineage>
        <taxon>Bacteria</taxon>
        <taxon>Pseudomonadati</taxon>
        <taxon>Pseudomonadota</taxon>
        <taxon>Gammaproteobacteria</taxon>
        <taxon>Vibrionales</taxon>
        <taxon>Vibrionaceae</taxon>
        <taxon>Vibrio</taxon>
    </lineage>
</organism>
<sequence>MFADILAYNCSLKHLRSILQQQKPPFIWLNIVIFVTSLVLALVVTPWYGIKEEFGFEHLIWLLVTFSFTNLSITAGYHRLWSHKTYEAHPLLRIVFAIGGAFSLQNSALHWSSDHRMHHKFVDHHDKDPYSASRGFWFSHIGWMLRDYNQSTYNDYTNCRDLQKDPVIMWQHKYYVPLAIATNLGIPLLLGWYYQDIIGMLLVVGALRLTLSHHSTFFINSLAHIWGKQTFTDKNSARDNGFLAVLTFGEGYHNFHHIFENDYRNGIYWWQYDPTKWLIKSCSWLGLTRNLRLTPQMKIDKARAATRLKNALNQLALRGEQESLKQQLQLEFDDLVATMKDYYDAKKQLLECKKQTALKKYEVALVKIRYQQAKEDLLSRYKRWHALTAHCA</sequence>
<evidence type="ECO:0000256" key="9">
    <source>
        <dbReference type="ARBA" id="ARBA00023098"/>
    </source>
</evidence>
<dbReference type="GO" id="GO:0006633">
    <property type="term" value="P:fatty acid biosynthetic process"/>
    <property type="evidence" value="ECO:0007669"/>
    <property type="project" value="UniProtKB-KW"/>
</dbReference>
<keyword evidence="11" id="KW-0275">Fatty acid biosynthesis</keyword>
<proteinExistence type="inferred from homology"/>
<evidence type="ECO:0000256" key="12">
    <source>
        <dbReference type="SAM" id="Phobius"/>
    </source>
</evidence>
<evidence type="ECO:0000259" key="13">
    <source>
        <dbReference type="Pfam" id="PF00487"/>
    </source>
</evidence>
<evidence type="ECO:0000256" key="1">
    <source>
        <dbReference type="ARBA" id="ARBA00004141"/>
    </source>
</evidence>
<evidence type="ECO:0000256" key="5">
    <source>
        <dbReference type="ARBA" id="ARBA00022832"/>
    </source>
</evidence>
<evidence type="ECO:0000256" key="7">
    <source>
        <dbReference type="ARBA" id="ARBA00023002"/>
    </source>
</evidence>
<keyword evidence="4 12" id="KW-0812">Transmembrane</keyword>
<accession>A0A8H9MZP0</accession>